<dbReference type="OrthoDB" id="9821121at2"/>
<organism evidence="1 2">
    <name type="scientific">Microbacterium pygmaeum</name>
    <dbReference type="NCBI Taxonomy" id="370764"/>
    <lineage>
        <taxon>Bacteria</taxon>
        <taxon>Bacillati</taxon>
        <taxon>Actinomycetota</taxon>
        <taxon>Actinomycetes</taxon>
        <taxon>Micrococcales</taxon>
        <taxon>Microbacteriaceae</taxon>
        <taxon>Microbacterium</taxon>
    </lineage>
</organism>
<accession>A0A1G7YFH9</accession>
<keyword evidence="2" id="KW-1185">Reference proteome</keyword>
<proteinExistence type="predicted"/>
<evidence type="ECO:0000313" key="1">
    <source>
        <dbReference type="EMBL" id="SDG95087.1"/>
    </source>
</evidence>
<name>A0A1G7YFH9_9MICO</name>
<protein>
    <submittedName>
        <fullName evidence="1">Uncharacterized protein</fullName>
    </submittedName>
</protein>
<evidence type="ECO:0000313" key="2">
    <source>
        <dbReference type="Proteomes" id="UP000199009"/>
    </source>
</evidence>
<reference evidence="1 2" key="1">
    <citation type="submission" date="2016-10" db="EMBL/GenBank/DDBJ databases">
        <authorList>
            <person name="de Groot N.N."/>
        </authorList>
    </citation>
    <scope>NUCLEOTIDE SEQUENCE [LARGE SCALE GENOMIC DNA]</scope>
    <source>
        <strain evidence="1 2">DSM 23142</strain>
    </source>
</reference>
<sequence>MLVEVPVLFADIENDERQAIHCTYCGVGDDDPYYRREELWIIRHWNRESPVEGRESGHWTIYCADHLASANLPWKWSHTAPDHLKPEVWPTTRYTADQEKVIAIVQQLVEKPLWTTYGDLATAVYGSVSGARGVASLLMLFPPSDRFKAHVRMQDGSLANNVLSTSDDENTHWGEVWTRWAKEDGMLVTSKGTALAIQRATPQQLRELVDEDEDGDQ</sequence>
<dbReference type="EMBL" id="LT629692">
    <property type="protein sequence ID" value="SDG95087.1"/>
    <property type="molecule type" value="Genomic_DNA"/>
</dbReference>
<dbReference type="Proteomes" id="UP000199009">
    <property type="component" value="Chromosome I"/>
</dbReference>
<gene>
    <name evidence="1" type="ORF">SAMN04489810_1735</name>
</gene>
<dbReference type="RefSeq" id="WP_157681823.1">
    <property type="nucleotide sequence ID" value="NZ_LT629692.1"/>
</dbReference>
<dbReference type="AlphaFoldDB" id="A0A1G7YFH9"/>